<accession>A0A4Y8RF16</accession>
<dbReference type="InterPro" id="IPR033855">
    <property type="entry name" value="Protein_C"/>
</dbReference>
<evidence type="ECO:0000313" key="6">
    <source>
        <dbReference type="Proteomes" id="UP000298179"/>
    </source>
</evidence>
<evidence type="ECO:0000313" key="5">
    <source>
        <dbReference type="EMBL" id="TFF20811.1"/>
    </source>
</evidence>
<evidence type="ECO:0000256" key="3">
    <source>
        <dbReference type="SAM" id="MobiDB-lite"/>
    </source>
</evidence>
<sequence>MPRRNARRQRANARDTPWRRGRGPGDESDMRALTAALGTPWAILPHALEEILTIAARENDITPEALEAYRSEAVNRSETLEKRGQVAILNIEGPLFRRANLFTEFSGATSYDIARRDLQVALDDRDIAAILLNVDSPGGAVAGCGELASAIAAATKPVAAYVGGTAASAAYWLASAANEIVVDPSANLGSIGVIVGLSDHSEQDKAMGIRRFEFVSSQSPKKRSDPATEEGASEYQRVADDLAAVFVAAVAKNRGVAEETVVAEFGGGSVLIGAKAVAAGMADSLGSFEETLAKLAKGDVRPRAIPSGPRRTAPHKPKAPASAQTSPKETTMADNEPADALAAENAELKRQIKALEEAQTSASAKANAEELEQLRKDKADRERTDAILALDEAKGRESLAKALASGGMAVEAAKSALAAAPNGVADDDDKPILGAGMGFNSRAGSGGMKKGDRSVLAAAVDRTNARMGKRR</sequence>
<feature type="compositionally biased region" description="Polar residues" evidence="3">
    <location>
        <begin position="322"/>
        <end position="333"/>
    </location>
</feature>
<keyword evidence="2" id="KW-0175">Coiled coil</keyword>
<dbReference type="PANTHER" id="PTHR42987">
    <property type="entry name" value="PEPTIDASE S49"/>
    <property type="match status" value="1"/>
</dbReference>
<dbReference type="OrthoDB" id="266140at2"/>
<comment type="similarity">
    <text evidence="1">Belongs to the peptidase S49 family.</text>
</comment>
<protein>
    <submittedName>
        <fullName evidence="5">S49 family peptidase</fullName>
    </submittedName>
</protein>
<feature type="region of interest" description="Disordered" evidence="3">
    <location>
        <begin position="299"/>
        <end position="333"/>
    </location>
</feature>
<evidence type="ECO:0000259" key="4">
    <source>
        <dbReference type="Pfam" id="PF01343"/>
    </source>
</evidence>
<feature type="compositionally biased region" description="Basic and acidic residues" evidence="3">
    <location>
        <begin position="12"/>
        <end position="29"/>
    </location>
</feature>
<dbReference type="InterPro" id="IPR029045">
    <property type="entry name" value="ClpP/crotonase-like_dom_sf"/>
</dbReference>
<dbReference type="GO" id="GO:0008233">
    <property type="term" value="F:peptidase activity"/>
    <property type="evidence" value="ECO:0007669"/>
    <property type="project" value="InterPro"/>
</dbReference>
<dbReference type="AlphaFoldDB" id="A0A4Y8RF16"/>
<dbReference type="Proteomes" id="UP000298179">
    <property type="component" value="Unassembled WGS sequence"/>
</dbReference>
<comment type="caution">
    <text evidence="5">The sequence shown here is derived from an EMBL/GenBank/DDBJ whole genome shotgun (WGS) entry which is preliminary data.</text>
</comment>
<dbReference type="CDD" id="cd07022">
    <property type="entry name" value="S49_Sppa_36K_type"/>
    <property type="match status" value="1"/>
</dbReference>
<name>A0A4Y8RF16_9HYPH</name>
<organism evidence="5 6">
    <name type="scientific">Jiella endophytica</name>
    <dbReference type="NCBI Taxonomy" id="2558362"/>
    <lineage>
        <taxon>Bacteria</taxon>
        <taxon>Pseudomonadati</taxon>
        <taxon>Pseudomonadota</taxon>
        <taxon>Alphaproteobacteria</taxon>
        <taxon>Hyphomicrobiales</taxon>
        <taxon>Aurantimonadaceae</taxon>
        <taxon>Jiella</taxon>
    </lineage>
</organism>
<dbReference type="InterPro" id="IPR002142">
    <property type="entry name" value="Peptidase_S49"/>
</dbReference>
<feature type="region of interest" description="Disordered" evidence="3">
    <location>
        <begin position="1"/>
        <end position="29"/>
    </location>
</feature>
<evidence type="ECO:0000256" key="2">
    <source>
        <dbReference type="SAM" id="Coils"/>
    </source>
</evidence>
<dbReference type="EMBL" id="SOZD01000005">
    <property type="protein sequence ID" value="TFF20811.1"/>
    <property type="molecule type" value="Genomic_DNA"/>
</dbReference>
<feature type="domain" description="Peptidase S49" evidence="4">
    <location>
        <begin position="153"/>
        <end position="297"/>
    </location>
</feature>
<evidence type="ECO:0000256" key="1">
    <source>
        <dbReference type="ARBA" id="ARBA00008683"/>
    </source>
</evidence>
<gene>
    <name evidence="5" type="ORF">E3C22_18155</name>
</gene>
<feature type="coiled-coil region" evidence="2">
    <location>
        <begin position="338"/>
        <end position="381"/>
    </location>
</feature>
<reference evidence="5 6" key="1">
    <citation type="submission" date="2019-03" db="EMBL/GenBank/DDBJ databases">
        <title>Jiella endophytica sp. nov., a novel endophytic bacterium isolated from root of Ficus microcarpa Linn. f.</title>
        <authorList>
            <person name="Tuo L."/>
        </authorList>
    </citation>
    <scope>NUCLEOTIDE SEQUENCE [LARGE SCALE GENOMIC DNA]</scope>
    <source>
        <strain evidence="5 6">CBS5Q-3</strain>
    </source>
</reference>
<feature type="compositionally biased region" description="Basic residues" evidence="3">
    <location>
        <begin position="1"/>
        <end position="11"/>
    </location>
</feature>
<dbReference type="Pfam" id="PF01343">
    <property type="entry name" value="Peptidase_S49"/>
    <property type="match status" value="1"/>
</dbReference>
<dbReference type="SUPFAM" id="SSF52096">
    <property type="entry name" value="ClpP/crotonase"/>
    <property type="match status" value="1"/>
</dbReference>
<dbReference type="GO" id="GO:0006508">
    <property type="term" value="P:proteolysis"/>
    <property type="evidence" value="ECO:0007669"/>
    <property type="project" value="InterPro"/>
</dbReference>
<keyword evidence="6" id="KW-1185">Reference proteome</keyword>
<dbReference type="Gene3D" id="3.90.226.10">
    <property type="entry name" value="2-enoyl-CoA Hydratase, Chain A, domain 1"/>
    <property type="match status" value="1"/>
</dbReference>
<proteinExistence type="inferred from homology"/>
<dbReference type="PANTHER" id="PTHR42987:SF4">
    <property type="entry name" value="PROTEASE SOHB-RELATED"/>
    <property type="match status" value="1"/>
</dbReference>
<feature type="region of interest" description="Disordered" evidence="3">
    <location>
        <begin position="439"/>
        <end position="471"/>
    </location>
</feature>